<dbReference type="Proteomes" id="UP001285441">
    <property type="component" value="Unassembled WGS sequence"/>
</dbReference>
<evidence type="ECO:0000256" key="1">
    <source>
        <dbReference type="SAM" id="MobiDB-lite"/>
    </source>
</evidence>
<sequence>MHYQYYSTTVEKLTYKLEDKKRYNQLPDNRDQPSVSQDTLDHLANIFSRHGLGHKFGLHLVDMDQADIHPRRRPQQRSRACLAVGGSAGANHGLVAYEYRTVCPLVVWEDLYTSKDDTFLKELVQYLKIKSLTAVLGLQVLGPRGKNRNKQRKDKVELVLGDESRTVPLEAAKANAPQVYRNTGWYLEKRENCSNDGDGDDDDLIPPPAFVTRETKQKNSCSNDGDDIPPPPARFVTREQME</sequence>
<reference evidence="2" key="2">
    <citation type="submission" date="2023-06" db="EMBL/GenBank/DDBJ databases">
        <authorList>
            <consortium name="Lawrence Berkeley National Laboratory"/>
            <person name="Haridas S."/>
            <person name="Hensen N."/>
            <person name="Bonometti L."/>
            <person name="Westerberg I."/>
            <person name="Brannstrom I.O."/>
            <person name="Guillou S."/>
            <person name="Cros-Aarteil S."/>
            <person name="Calhoun S."/>
            <person name="Kuo A."/>
            <person name="Mondo S."/>
            <person name="Pangilinan J."/>
            <person name="Riley R."/>
            <person name="LaButti K."/>
            <person name="Andreopoulos B."/>
            <person name="Lipzen A."/>
            <person name="Chen C."/>
            <person name="Yanf M."/>
            <person name="Daum C."/>
            <person name="Ng V."/>
            <person name="Clum A."/>
            <person name="Steindorff A."/>
            <person name="Ohm R."/>
            <person name="Martin F."/>
            <person name="Silar P."/>
            <person name="Natvig D."/>
            <person name="Lalanne C."/>
            <person name="Gautier V."/>
            <person name="Ament-velasquez S.L."/>
            <person name="Kruys A."/>
            <person name="Hutchinson M.I."/>
            <person name="Powell A.J."/>
            <person name="Barry K."/>
            <person name="Miller A.N."/>
            <person name="Grigoriev I.V."/>
            <person name="Debuchy R."/>
            <person name="Gladieux P."/>
            <person name="Thoren M.H."/>
            <person name="Johannesson H."/>
        </authorList>
    </citation>
    <scope>NUCLEOTIDE SEQUENCE</scope>
    <source>
        <strain evidence="2">CBS 232.78</strain>
    </source>
</reference>
<dbReference type="EMBL" id="JAULSW010000003">
    <property type="protein sequence ID" value="KAK3387790.1"/>
    <property type="molecule type" value="Genomic_DNA"/>
</dbReference>
<protein>
    <submittedName>
        <fullName evidence="2">Uncharacterized protein</fullName>
    </submittedName>
</protein>
<gene>
    <name evidence="2" type="ORF">B0H63DRAFT_521812</name>
</gene>
<comment type="caution">
    <text evidence="2">The sequence shown here is derived from an EMBL/GenBank/DDBJ whole genome shotgun (WGS) entry which is preliminary data.</text>
</comment>
<dbReference type="AlphaFoldDB" id="A0AAE0U240"/>
<reference evidence="2" key="1">
    <citation type="journal article" date="2023" name="Mol. Phylogenet. Evol.">
        <title>Genome-scale phylogeny and comparative genomics of the fungal order Sordariales.</title>
        <authorList>
            <person name="Hensen N."/>
            <person name="Bonometti L."/>
            <person name="Westerberg I."/>
            <person name="Brannstrom I.O."/>
            <person name="Guillou S."/>
            <person name="Cros-Aarteil S."/>
            <person name="Calhoun S."/>
            <person name="Haridas S."/>
            <person name="Kuo A."/>
            <person name="Mondo S."/>
            <person name="Pangilinan J."/>
            <person name="Riley R."/>
            <person name="LaButti K."/>
            <person name="Andreopoulos B."/>
            <person name="Lipzen A."/>
            <person name="Chen C."/>
            <person name="Yan M."/>
            <person name="Daum C."/>
            <person name="Ng V."/>
            <person name="Clum A."/>
            <person name="Steindorff A."/>
            <person name="Ohm R.A."/>
            <person name="Martin F."/>
            <person name="Silar P."/>
            <person name="Natvig D.O."/>
            <person name="Lalanne C."/>
            <person name="Gautier V."/>
            <person name="Ament-Velasquez S.L."/>
            <person name="Kruys A."/>
            <person name="Hutchinson M.I."/>
            <person name="Powell A.J."/>
            <person name="Barry K."/>
            <person name="Miller A.N."/>
            <person name="Grigoriev I.V."/>
            <person name="Debuchy R."/>
            <person name="Gladieux P."/>
            <person name="Hiltunen Thoren M."/>
            <person name="Johannesson H."/>
        </authorList>
    </citation>
    <scope>NUCLEOTIDE SEQUENCE</scope>
    <source>
        <strain evidence="2">CBS 232.78</strain>
    </source>
</reference>
<accession>A0AAE0U240</accession>
<name>A0AAE0U240_9PEZI</name>
<proteinExistence type="predicted"/>
<feature type="region of interest" description="Disordered" evidence="1">
    <location>
        <begin position="190"/>
        <end position="242"/>
    </location>
</feature>
<evidence type="ECO:0000313" key="3">
    <source>
        <dbReference type="Proteomes" id="UP001285441"/>
    </source>
</evidence>
<organism evidence="2 3">
    <name type="scientific">Podospora didyma</name>
    <dbReference type="NCBI Taxonomy" id="330526"/>
    <lineage>
        <taxon>Eukaryota</taxon>
        <taxon>Fungi</taxon>
        <taxon>Dikarya</taxon>
        <taxon>Ascomycota</taxon>
        <taxon>Pezizomycotina</taxon>
        <taxon>Sordariomycetes</taxon>
        <taxon>Sordariomycetidae</taxon>
        <taxon>Sordariales</taxon>
        <taxon>Podosporaceae</taxon>
        <taxon>Podospora</taxon>
    </lineage>
</organism>
<keyword evidence="3" id="KW-1185">Reference proteome</keyword>
<evidence type="ECO:0000313" key="2">
    <source>
        <dbReference type="EMBL" id="KAK3387790.1"/>
    </source>
</evidence>